<dbReference type="EMBL" id="JACSPM010000007">
    <property type="protein sequence ID" value="MBD8024914.1"/>
    <property type="molecule type" value="Genomic_DNA"/>
</dbReference>
<evidence type="ECO:0000256" key="1">
    <source>
        <dbReference type="SAM" id="MobiDB-lite"/>
    </source>
</evidence>
<accession>A0ABR8X6G2</accession>
<gene>
    <name evidence="2" type="ORF">H9622_15120</name>
</gene>
<evidence type="ECO:0000313" key="3">
    <source>
        <dbReference type="Proteomes" id="UP000602532"/>
    </source>
</evidence>
<dbReference type="InterPro" id="IPR023393">
    <property type="entry name" value="START-like_dom_sf"/>
</dbReference>
<proteinExistence type="predicted"/>
<name>A0ABR8X6G2_9MICO</name>
<comment type="caution">
    <text evidence="2">The sequence shown here is derived from an EMBL/GenBank/DDBJ whole genome shotgun (WGS) entry which is preliminary data.</text>
</comment>
<evidence type="ECO:0000313" key="2">
    <source>
        <dbReference type="EMBL" id="MBD8024914.1"/>
    </source>
</evidence>
<dbReference type="Pfam" id="PF10604">
    <property type="entry name" value="Polyketide_cyc2"/>
    <property type="match status" value="1"/>
</dbReference>
<dbReference type="SUPFAM" id="SSF55961">
    <property type="entry name" value="Bet v1-like"/>
    <property type="match status" value="1"/>
</dbReference>
<organism evidence="2 3">
    <name type="scientific">Microbacterium gallinarum</name>
    <dbReference type="NCBI Taxonomy" id="2762209"/>
    <lineage>
        <taxon>Bacteria</taxon>
        <taxon>Bacillati</taxon>
        <taxon>Actinomycetota</taxon>
        <taxon>Actinomycetes</taxon>
        <taxon>Micrococcales</taxon>
        <taxon>Microbacteriaceae</taxon>
        <taxon>Microbacterium</taxon>
    </lineage>
</organism>
<dbReference type="InterPro" id="IPR019587">
    <property type="entry name" value="Polyketide_cyclase/dehydratase"/>
</dbReference>
<sequence length="181" mass="20429">MTTMWRRVVLDVLLPHPPARVHPLLADPARWPDFAPAVAFRQRIGDGPPDVGSRWWAVDRIGPFRVRFADVLESIEPGERVVWHSTSPWNSRVEYLCVPEGGGTRVHARYEGDIAGWLQLTALLPDFAWKWVLMRDFHGITRLLDAEDRGMGTVVTDESSAGRGIRSPSSELTADRVSRPR</sequence>
<protein>
    <submittedName>
        <fullName evidence="2">SRPBCC family protein</fullName>
    </submittedName>
</protein>
<keyword evidence="3" id="KW-1185">Reference proteome</keyword>
<reference evidence="2 3" key="1">
    <citation type="submission" date="2020-08" db="EMBL/GenBank/DDBJ databases">
        <title>A Genomic Blueprint of the Chicken Gut Microbiome.</title>
        <authorList>
            <person name="Gilroy R."/>
            <person name="Ravi A."/>
            <person name="Getino M."/>
            <person name="Pursley I."/>
            <person name="Horton D.L."/>
            <person name="Alikhan N.-F."/>
            <person name="Baker D."/>
            <person name="Gharbi K."/>
            <person name="Hall N."/>
            <person name="Watson M."/>
            <person name="Adriaenssens E.M."/>
            <person name="Foster-Nyarko E."/>
            <person name="Jarju S."/>
            <person name="Secka A."/>
            <person name="Antonio M."/>
            <person name="Oren A."/>
            <person name="Chaudhuri R."/>
            <person name="La Ragione R.M."/>
            <person name="Hildebrand F."/>
            <person name="Pallen M.J."/>
        </authorList>
    </citation>
    <scope>NUCLEOTIDE SEQUENCE [LARGE SCALE GENOMIC DNA]</scope>
    <source>
        <strain evidence="2 3">Sa1CUA4</strain>
    </source>
</reference>
<dbReference type="Proteomes" id="UP000602532">
    <property type="component" value="Unassembled WGS sequence"/>
</dbReference>
<dbReference type="Gene3D" id="3.30.530.20">
    <property type="match status" value="1"/>
</dbReference>
<feature type="region of interest" description="Disordered" evidence="1">
    <location>
        <begin position="155"/>
        <end position="181"/>
    </location>
</feature>